<sequence>MTDQLVAVTTTDSEEEAGRIAEGLVAARLAACVQVAGPVRSVYRWQGELHSEREWQLWIKTAADRQDAVIDWIDRHHSYDVPELVFLPISAGLPAYLDWIVEETRH</sequence>
<evidence type="ECO:0000256" key="1">
    <source>
        <dbReference type="ARBA" id="ARBA00010169"/>
    </source>
</evidence>
<comment type="similarity">
    <text evidence="1">Belongs to the CutA family.</text>
</comment>
<evidence type="ECO:0000313" key="2">
    <source>
        <dbReference type="EMBL" id="NYE73248.1"/>
    </source>
</evidence>
<dbReference type="InterPro" id="IPR015867">
    <property type="entry name" value="N-reg_PII/ATP_PRibTrfase_C"/>
</dbReference>
<protein>
    <submittedName>
        <fullName evidence="2">Periplasmic divalent cation tolerance protein</fullName>
    </submittedName>
</protein>
<gene>
    <name evidence="2" type="ORF">BKA15_004577</name>
</gene>
<comment type="caution">
    <text evidence="2">The sequence shown here is derived from an EMBL/GenBank/DDBJ whole genome shotgun (WGS) entry which is preliminary data.</text>
</comment>
<name>A0A7Y9IAD8_9ACTN</name>
<dbReference type="InterPro" id="IPR011322">
    <property type="entry name" value="N-reg_PII-like_a/b"/>
</dbReference>
<dbReference type="SUPFAM" id="SSF54913">
    <property type="entry name" value="GlnB-like"/>
    <property type="match status" value="1"/>
</dbReference>
<dbReference type="PANTHER" id="PTHR23419">
    <property type="entry name" value="DIVALENT CATION TOLERANCE CUTA-RELATED"/>
    <property type="match status" value="1"/>
</dbReference>
<accession>A0A7Y9IAD8</accession>
<dbReference type="RefSeq" id="WP_179754604.1">
    <property type="nucleotide sequence ID" value="NZ_JACCBU010000001.1"/>
</dbReference>
<dbReference type="GO" id="GO:0010038">
    <property type="term" value="P:response to metal ion"/>
    <property type="evidence" value="ECO:0007669"/>
    <property type="project" value="InterPro"/>
</dbReference>
<dbReference type="Proteomes" id="UP000569914">
    <property type="component" value="Unassembled WGS sequence"/>
</dbReference>
<dbReference type="AlphaFoldDB" id="A0A7Y9IAD8"/>
<evidence type="ECO:0000313" key="3">
    <source>
        <dbReference type="Proteomes" id="UP000569914"/>
    </source>
</evidence>
<dbReference type="EMBL" id="JACCBU010000001">
    <property type="protein sequence ID" value="NYE73248.1"/>
    <property type="molecule type" value="Genomic_DNA"/>
</dbReference>
<proteinExistence type="inferred from homology"/>
<dbReference type="Pfam" id="PF03091">
    <property type="entry name" value="CutA1"/>
    <property type="match status" value="1"/>
</dbReference>
<keyword evidence="3" id="KW-1185">Reference proteome</keyword>
<organism evidence="2 3">
    <name type="scientific">Microlunatus parietis</name>
    <dbReference type="NCBI Taxonomy" id="682979"/>
    <lineage>
        <taxon>Bacteria</taxon>
        <taxon>Bacillati</taxon>
        <taxon>Actinomycetota</taxon>
        <taxon>Actinomycetes</taxon>
        <taxon>Propionibacteriales</taxon>
        <taxon>Propionibacteriaceae</taxon>
        <taxon>Microlunatus</taxon>
    </lineage>
</organism>
<dbReference type="PANTHER" id="PTHR23419:SF8">
    <property type="entry name" value="FI09726P"/>
    <property type="match status" value="1"/>
</dbReference>
<dbReference type="Gene3D" id="3.30.70.120">
    <property type="match status" value="1"/>
</dbReference>
<dbReference type="InterPro" id="IPR004323">
    <property type="entry name" value="Ion_tolerance_CutA"/>
</dbReference>
<dbReference type="GO" id="GO:0005507">
    <property type="term" value="F:copper ion binding"/>
    <property type="evidence" value="ECO:0007669"/>
    <property type="project" value="TreeGrafter"/>
</dbReference>
<reference evidence="2 3" key="1">
    <citation type="submission" date="2020-07" db="EMBL/GenBank/DDBJ databases">
        <title>Sequencing the genomes of 1000 actinobacteria strains.</title>
        <authorList>
            <person name="Klenk H.-P."/>
        </authorList>
    </citation>
    <scope>NUCLEOTIDE SEQUENCE [LARGE SCALE GENOMIC DNA]</scope>
    <source>
        <strain evidence="2 3">DSM 22083</strain>
    </source>
</reference>